<keyword evidence="2" id="KW-1185">Reference proteome</keyword>
<organism evidence="1 2">
    <name type="scientific">Peteryoungia ipomoeae</name>
    <dbReference type="NCBI Taxonomy" id="1210932"/>
    <lineage>
        <taxon>Bacteria</taxon>
        <taxon>Pseudomonadati</taxon>
        <taxon>Pseudomonadota</taxon>
        <taxon>Alphaproteobacteria</taxon>
        <taxon>Hyphomicrobiales</taxon>
        <taxon>Rhizobiaceae</taxon>
        <taxon>Peteryoungia</taxon>
    </lineage>
</organism>
<dbReference type="AlphaFoldDB" id="A0A4S8NVA3"/>
<gene>
    <name evidence="1" type="ORF">FAA97_16245</name>
</gene>
<sequence>MNTPMKSASAFDDFVKRLQPTADDRTMPDWTRERDEWLDLLSALYGVIEEFLNPYIENGTIAISYEDIVLIEEDLGEYHAKEMVLQIGRQKVIFKPVGTMLIGTKGRVDVEGTAGRARLLLTDRYATKPMLTVSKRKHLGNLQSRSQVQPPVEWTWKIATMPPQVTYLDLTRDSLFEMVMEVANA</sequence>
<protein>
    <submittedName>
        <fullName evidence="1">Uncharacterized protein</fullName>
    </submittedName>
</protein>
<dbReference type="OrthoDB" id="9154266at2"/>
<evidence type="ECO:0000313" key="1">
    <source>
        <dbReference type="EMBL" id="THV21560.1"/>
    </source>
</evidence>
<dbReference type="RefSeq" id="WP_136599606.1">
    <property type="nucleotide sequence ID" value="NZ_STGV01000005.1"/>
</dbReference>
<dbReference type="EMBL" id="STGV01000005">
    <property type="protein sequence ID" value="THV21560.1"/>
    <property type="molecule type" value="Genomic_DNA"/>
</dbReference>
<accession>A0A4S8NVA3</accession>
<evidence type="ECO:0000313" key="2">
    <source>
        <dbReference type="Proteomes" id="UP000308828"/>
    </source>
</evidence>
<reference evidence="1 2" key="1">
    <citation type="submission" date="2019-04" db="EMBL/GenBank/DDBJ databases">
        <title>Genome sequence of strain shin9-1.</title>
        <authorList>
            <person name="Gao J."/>
            <person name="Sun J."/>
        </authorList>
    </citation>
    <scope>NUCLEOTIDE SEQUENCE [LARGE SCALE GENOMIC DNA]</scope>
    <source>
        <strain evidence="2">shin9-1</strain>
    </source>
</reference>
<proteinExistence type="predicted"/>
<name>A0A4S8NVA3_9HYPH</name>
<comment type="caution">
    <text evidence="1">The sequence shown here is derived from an EMBL/GenBank/DDBJ whole genome shotgun (WGS) entry which is preliminary data.</text>
</comment>
<dbReference type="Proteomes" id="UP000308828">
    <property type="component" value="Unassembled WGS sequence"/>
</dbReference>